<evidence type="ECO:0000259" key="2">
    <source>
        <dbReference type="Pfam" id="PF07707"/>
    </source>
</evidence>
<sequence length="451" mass="53990">MESKVILLNTNVIRDIHFQHYKKDFTFIVDGKKYQLSRFEADLLSPTIRLLHAIDKTVDYFYIDTHNDFPNCKFTDFLSLLSFTSQTYDLQKQYYFKRIFSLLGNDQESNRINVKYMDTITTDNVIDIIQNKPNFFYQNEFTEEIIDFISVNFTEIDQNKLKTLDVDILEMILKNDNLQIYDEDYLLEFIMNVYRWNPKATILLENVYFTNLSSEKFVNFMNNFDFNDFTSETWKLVREKIFNQHDEYNKPKMSRYQKSFVFTKKNGLNGIIKYLSEKVEGNIHYKNLINISSSSNQIINGNEYSPSSLCDFNDLSDNSMWSPNNQKNAFLIYDFKTRKIKLTDYTFHTPTTDTRDYPKSWIIEGSNDSKNWDKIDERKDESVMNDFNICHTFHCQNPKEEPYRYIRITSTGPCWNKSSRFYFDLSAVEFFGTLVKNYIQEKKRKSFFSFF</sequence>
<accession>A0ABR2KNH7</accession>
<name>A0ABR2KNH7_9EUKA</name>
<evidence type="ECO:0000313" key="3">
    <source>
        <dbReference type="EMBL" id="KAK8892383.1"/>
    </source>
</evidence>
<dbReference type="SUPFAM" id="SSF49785">
    <property type="entry name" value="Galactose-binding domain-like"/>
    <property type="match status" value="1"/>
</dbReference>
<feature type="domain" description="F5/8 type C" evidence="1">
    <location>
        <begin position="291"/>
        <end position="418"/>
    </location>
</feature>
<dbReference type="Proteomes" id="UP001470230">
    <property type="component" value="Unassembled WGS sequence"/>
</dbReference>
<dbReference type="Gene3D" id="2.60.120.260">
    <property type="entry name" value="Galactose-binding domain-like"/>
    <property type="match status" value="1"/>
</dbReference>
<dbReference type="Pfam" id="PF00754">
    <property type="entry name" value="F5_F8_type_C"/>
    <property type="match status" value="1"/>
</dbReference>
<dbReference type="InterPro" id="IPR011705">
    <property type="entry name" value="BACK"/>
</dbReference>
<proteinExistence type="predicted"/>
<evidence type="ECO:0008006" key="5">
    <source>
        <dbReference type="Google" id="ProtNLM"/>
    </source>
</evidence>
<dbReference type="InterPro" id="IPR000421">
    <property type="entry name" value="FA58C"/>
</dbReference>
<reference evidence="3 4" key="1">
    <citation type="submission" date="2024-04" db="EMBL/GenBank/DDBJ databases">
        <title>Tritrichomonas musculus Genome.</title>
        <authorList>
            <person name="Alves-Ferreira E."/>
            <person name="Grigg M."/>
            <person name="Lorenzi H."/>
            <person name="Galac M."/>
        </authorList>
    </citation>
    <scope>NUCLEOTIDE SEQUENCE [LARGE SCALE GENOMIC DNA]</scope>
    <source>
        <strain evidence="3 4">EAF2021</strain>
    </source>
</reference>
<feature type="domain" description="BACK" evidence="2">
    <location>
        <begin position="139"/>
        <end position="221"/>
    </location>
</feature>
<protein>
    <recommendedName>
        <fullName evidence="5">F5/8 type C domain-containing protein</fullName>
    </recommendedName>
</protein>
<gene>
    <name evidence="3" type="ORF">M9Y10_029609</name>
</gene>
<dbReference type="Pfam" id="PF07707">
    <property type="entry name" value="BACK"/>
    <property type="match status" value="1"/>
</dbReference>
<evidence type="ECO:0000313" key="4">
    <source>
        <dbReference type="Proteomes" id="UP001470230"/>
    </source>
</evidence>
<organism evidence="3 4">
    <name type="scientific">Tritrichomonas musculus</name>
    <dbReference type="NCBI Taxonomy" id="1915356"/>
    <lineage>
        <taxon>Eukaryota</taxon>
        <taxon>Metamonada</taxon>
        <taxon>Parabasalia</taxon>
        <taxon>Tritrichomonadida</taxon>
        <taxon>Tritrichomonadidae</taxon>
        <taxon>Tritrichomonas</taxon>
    </lineage>
</organism>
<comment type="caution">
    <text evidence="3">The sequence shown here is derived from an EMBL/GenBank/DDBJ whole genome shotgun (WGS) entry which is preliminary data.</text>
</comment>
<keyword evidence="4" id="KW-1185">Reference proteome</keyword>
<evidence type="ECO:0000259" key="1">
    <source>
        <dbReference type="Pfam" id="PF00754"/>
    </source>
</evidence>
<dbReference type="EMBL" id="JAPFFF010000004">
    <property type="protein sequence ID" value="KAK8892383.1"/>
    <property type="molecule type" value="Genomic_DNA"/>
</dbReference>
<dbReference type="InterPro" id="IPR008979">
    <property type="entry name" value="Galactose-bd-like_sf"/>
</dbReference>